<dbReference type="OrthoDB" id="126711at2759"/>
<protein>
    <submittedName>
        <fullName evidence="1">Unnamed protein product</fullName>
    </submittedName>
</protein>
<keyword evidence="2" id="KW-1185">Reference proteome</keyword>
<dbReference type="AlphaFoldDB" id="A0A9W6WN23"/>
<name>A0A9W6WN23_9STRA</name>
<evidence type="ECO:0000313" key="1">
    <source>
        <dbReference type="EMBL" id="GMF09962.1"/>
    </source>
</evidence>
<dbReference type="Proteomes" id="UP001165083">
    <property type="component" value="Unassembled WGS sequence"/>
</dbReference>
<evidence type="ECO:0000313" key="2">
    <source>
        <dbReference type="Proteomes" id="UP001165083"/>
    </source>
</evidence>
<reference evidence="1" key="1">
    <citation type="submission" date="2023-04" db="EMBL/GenBank/DDBJ databases">
        <title>Phytophthora lilii NBRC 32176.</title>
        <authorList>
            <person name="Ichikawa N."/>
            <person name="Sato H."/>
            <person name="Tonouchi N."/>
        </authorList>
    </citation>
    <scope>NUCLEOTIDE SEQUENCE</scope>
    <source>
        <strain evidence="1">NBRC 32176</strain>
    </source>
</reference>
<sequence length="128" mass="15446">MVNYRLNGWLKQRLSTYDIWVKLNLERMRPTTRRQNVAYKIYRDYVNVMDDFIVMLKADGFPIPDLISKNPSFTELQQKTIIWTSAKRPEWYVKFSLGLNRLDENALKEATNYRFLKYYQEGVKHISK</sequence>
<comment type="caution">
    <text evidence="1">The sequence shown here is derived from an EMBL/GenBank/DDBJ whole genome shotgun (WGS) entry which is preliminary data.</text>
</comment>
<accession>A0A9W6WN23</accession>
<organism evidence="1 2">
    <name type="scientific">Phytophthora lilii</name>
    <dbReference type="NCBI Taxonomy" id="2077276"/>
    <lineage>
        <taxon>Eukaryota</taxon>
        <taxon>Sar</taxon>
        <taxon>Stramenopiles</taxon>
        <taxon>Oomycota</taxon>
        <taxon>Peronosporomycetes</taxon>
        <taxon>Peronosporales</taxon>
        <taxon>Peronosporaceae</taxon>
        <taxon>Phytophthora</taxon>
    </lineage>
</organism>
<gene>
    <name evidence="1" type="ORF">Plil01_000081900</name>
</gene>
<proteinExistence type="predicted"/>
<dbReference type="EMBL" id="BSXW01000025">
    <property type="protein sequence ID" value="GMF09962.1"/>
    <property type="molecule type" value="Genomic_DNA"/>
</dbReference>